<evidence type="ECO:0000313" key="2">
    <source>
        <dbReference type="Proteomes" id="UP000821845"/>
    </source>
</evidence>
<accession>A0ACB7SPQ4</accession>
<protein>
    <submittedName>
        <fullName evidence="1">Uncharacterized protein</fullName>
    </submittedName>
</protein>
<name>A0ACB7SPQ4_HYAAI</name>
<proteinExistence type="predicted"/>
<organism evidence="1 2">
    <name type="scientific">Hyalomma asiaticum</name>
    <name type="common">Tick</name>
    <dbReference type="NCBI Taxonomy" id="266040"/>
    <lineage>
        <taxon>Eukaryota</taxon>
        <taxon>Metazoa</taxon>
        <taxon>Ecdysozoa</taxon>
        <taxon>Arthropoda</taxon>
        <taxon>Chelicerata</taxon>
        <taxon>Arachnida</taxon>
        <taxon>Acari</taxon>
        <taxon>Parasitiformes</taxon>
        <taxon>Ixodida</taxon>
        <taxon>Ixodoidea</taxon>
        <taxon>Ixodidae</taxon>
        <taxon>Hyalomminae</taxon>
        <taxon>Hyalomma</taxon>
    </lineage>
</organism>
<dbReference type="EMBL" id="CM023483">
    <property type="protein sequence ID" value="KAH6935749.1"/>
    <property type="molecule type" value="Genomic_DNA"/>
</dbReference>
<dbReference type="Proteomes" id="UP000821845">
    <property type="component" value="Chromosome 3"/>
</dbReference>
<gene>
    <name evidence="1" type="ORF">HPB50_009238</name>
</gene>
<evidence type="ECO:0000313" key="1">
    <source>
        <dbReference type="EMBL" id="KAH6935749.1"/>
    </source>
</evidence>
<comment type="caution">
    <text evidence="1">The sequence shown here is derived from an EMBL/GenBank/DDBJ whole genome shotgun (WGS) entry which is preliminary data.</text>
</comment>
<sequence>MLQKNVNTSVPVPLTHTRLKLRQLPTTQWNVVRMGRRTVILQQRNRRKRVAVTITLATKRPESPTRETAQNKKVQEPENDIIANPIREILVCGDKSIARIAAAMRYQFSGRVPIKLRIAKTSTSCAAQRLLQRYCDPTEEKSRLVIFHAGAKDAVSDAQSTEALRVIRDLVIPSSPDLFVCSTTEVAARGKEAAARAF</sequence>
<reference evidence="1" key="1">
    <citation type="submission" date="2020-05" db="EMBL/GenBank/DDBJ databases">
        <title>Large-scale comparative analyses of tick genomes elucidate their genetic diversity and vector capacities.</title>
        <authorList>
            <person name="Jia N."/>
            <person name="Wang J."/>
            <person name="Shi W."/>
            <person name="Du L."/>
            <person name="Sun Y."/>
            <person name="Zhan W."/>
            <person name="Jiang J."/>
            <person name="Wang Q."/>
            <person name="Zhang B."/>
            <person name="Ji P."/>
            <person name="Sakyi L.B."/>
            <person name="Cui X."/>
            <person name="Yuan T."/>
            <person name="Jiang B."/>
            <person name="Yang W."/>
            <person name="Lam T.T.-Y."/>
            <person name="Chang Q."/>
            <person name="Ding S."/>
            <person name="Wang X."/>
            <person name="Zhu J."/>
            <person name="Ruan X."/>
            <person name="Zhao L."/>
            <person name="Wei J."/>
            <person name="Que T."/>
            <person name="Du C."/>
            <person name="Cheng J."/>
            <person name="Dai P."/>
            <person name="Han X."/>
            <person name="Huang E."/>
            <person name="Gao Y."/>
            <person name="Liu J."/>
            <person name="Shao H."/>
            <person name="Ye R."/>
            <person name="Li L."/>
            <person name="Wei W."/>
            <person name="Wang X."/>
            <person name="Wang C."/>
            <person name="Yang T."/>
            <person name="Huo Q."/>
            <person name="Li W."/>
            <person name="Guo W."/>
            <person name="Chen H."/>
            <person name="Zhou L."/>
            <person name="Ni X."/>
            <person name="Tian J."/>
            <person name="Zhou Y."/>
            <person name="Sheng Y."/>
            <person name="Liu T."/>
            <person name="Pan Y."/>
            <person name="Xia L."/>
            <person name="Li J."/>
            <person name="Zhao F."/>
            <person name="Cao W."/>
        </authorList>
    </citation>
    <scope>NUCLEOTIDE SEQUENCE</scope>
    <source>
        <strain evidence="1">Hyas-2018</strain>
    </source>
</reference>
<keyword evidence="2" id="KW-1185">Reference proteome</keyword>